<keyword evidence="4" id="KW-1185">Reference proteome</keyword>
<dbReference type="EMBL" id="RWJN01000023">
    <property type="protein sequence ID" value="TCD70335.1"/>
    <property type="molecule type" value="Genomic_DNA"/>
</dbReference>
<organism evidence="3 4">
    <name type="scientific">Steccherinum ochraceum</name>
    <dbReference type="NCBI Taxonomy" id="92696"/>
    <lineage>
        <taxon>Eukaryota</taxon>
        <taxon>Fungi</taxon>
        <taxon>Dikarya</taxon>
        <taxon>Basidiomycota</taxon>
        <taxon>Agaricomycotina</taxon>
        <taxon>Agaricomycetes</taxon>
        <taxon>Polyporales</taxon>
        <taxon>Steccherinaceae</taxon>
        <taxon>Steccherinum</taxon>
    </lineage>
</organism>
<evidence type="ECO:0000256" key="2">
    <source>
        <dbReference type="SAM" id="MobiDB-lite"/>
    </source>
</evidence>
<comment type="caution">
    <text evidence="3">The sequence shown here is derived from an EMBL/GenBank/DDBJ whole genome shotgun (WGS) entry which is preliminary data.</text>
</comment>
<dbReference type="STRING" id="92696.A0A4R0RUP5"/>
<dbReference type="Proteomes" id="UP000292702">
    <property type="component" value="Unassembled WGS sequence"/>
</dbReference>
<evidence type="ECO:0000256" key="1">
    <source>
        <dbReference type="SAM" id="Coils"/>
    </source>
</evidence>
<feature type="coiled-coil region" evidence="1">
    <location>
        <begin position="528"/>
        <end position="576"/>
    </location>
</feature>
<dbReference type="AlphaFoldDB" id="A0A4R0RUP5"/>
<proteinExistence type="predicted"/>
<dbReference type="OrthoDB" id="419631at2759"/>
<evidence type="ECO:0000313" key="4">
    <source>
        <dbReference type="Proteomes" id="UP000292702"/>
    </source>
</evidence>
<evidence type="ECO:0000313" key="3">
    <source>
        <dbReference type="EMBL" id="TCD70335.1"/>
    </source>
</evidence>
<sequence length="755" mass="86606">MSRAQRKARRRTTRLFVPVDASQTEHVPNWLLFNRYFDPTSHSSRILSYRHWLAQCHSMMFAKGTRFVPAKASDVPGPNTYDVEETEFDAYKRGAFLENAGRFMKEKLVEAPKPTGRKTPDPSRDPKSSRPPTKSSSADRCAVLQRKLEDMERVHQETRKSHQAEVERLKHELNSAQKSKQERTERFEKLKKQSDLMESRVQELKKQYDKEHTELKELRTKVRAAEHEKTQLATKQEEVGEARKALQALESRRRDELKERDRKILDLEKANAAEKKKRELLEARLSEMKDKVDAQTQQALDRAGRLEQEVRDVTATASRASASLKTGQDRASEVERDLLMQLEQHRQMLSRVAEEYARLASSTVAKATHERVKLDLIASQLLVSRLDRKLASTEGQVQDLAQLVRQGRDDNQILREHLSDAESTTQIYSAALKSALGERNEAPSRDRALYEDFAFLRLDIVQEKLSVQRALSFDTSLWSSLYRQRHDSLLLHSSFLIKHLDNNDRNLHKQAELLSTAQTKATLLHKSVSTLQAERDTLQKQLSNSIANVAEANGRLDVLKKERQDAETRLKVELGKIEQSLTQEKEANRRLAGTVQRGKHAEEALQSEIEELTATLSEAESYQDAYNHLLEEVGALIQRNALAEEETQRLSRFNAEILGHNNPAQRVVYLDRIRRELHETKQQLLTMQRDRDAAVDVNEDLRHELQLYKVGRLPLGDQNVNAASVNVGHGGEDILQYLPEDGQYRDGDLTLEDIS</sequence>
<protein>
    <submittedName>
        <fullName evidence="3">Uncharacterized protein</fullName>
    </submittedName>
</protein>
<reference evidence="3 4" key="1">
    <citation type="submission" date="2018-11" db="EMBL/GenBank/DDBJ databases">
        <title>Genome assembly of Steccherinum ochraceum LE-BIN_3174, the white-rot fungus of the Steccherinaceae family (The Residual Polyporoid clade, Polyporales, Basidiomycota).</title>
        <authorList>
            <person name="Fedorova T.V."/>
            <person name="Glazunova O.A."/>
            <person name="Landesman E.O."/>
            <person name="Moiseenko K.V."/>
            <person name="Psurtseva N.V."/>
            <person name="Savinova O.S."/>
            <person name="Shakhova N.V."/>
            <person name="Tyazhelova T.V."/>
            <person name="Vasina D.V."/>
        </authorList>
    </citation>
    <scope>NUCLEOTIDE SEQUENCE [LARGE SCALE GENOMIC DNA]</scope>
    <source>
        <strain evidence="3 4">LE-BIN_3174</strain>
    </source>
</reference>
<name>A0A4R0RUP5_9APHY</name>
<feature type="compositionally biased region" description="Basic and acidic residues" evidence="2">
    <location>
        <begin position="146"/>
        <end position="190"/>
    </location>
</feature>
<feature type="coiled-coil region" evidence="1">
    <location>
        <begin position="602"/>
        <end position="646"/>
    </location>
</feature>
<gene>
    <name evidence="3" type="ORF">EIP91_003964</name>
</gene>
<keyword evidence="1" id="KW-0175">Coiled coil</keyword>
<feature type="compositionally biased region" description="Basic and acidic residues" evidence="2">
    <location>
        <begin position="118"/>
        <end position="128"/>
    </location>
</feature>
<accession>A0A4R0RUP5</accession>
<feature type="region of interest" description="Disordered" evidence="2">
    <location>
        <begin position="107"/>
        <end position="190"/>
    </location>
</feature>